<feature type="transmembrane region" description="Helical" evidence="1">
    <location>
        <begin position="7"/>
        <end position="28"/>
    </location>
</feature>
<sequence length="190" mass="21355">MIQRVQSLYLLLTLGALIMLSIGTDVFVTEVAQKDQFDIISHGNVYGVQKDLHVHGELTDKNIQLLREATGKVDIDGDMKGVPTFYFPFYSITILLAMLTTVVLLGYKNLKRQLKLGRLLFVLNFILFGVSIVLYNFLRGSTIPGSADYTSSTHLAFGFYCIVIALSFSFLANIGIRRDVRLIKSIDRIR</sequence>
<feature type="transmembrane region" description="Helical" evidence="1">
    <location>
        <begin position="85"/>
        <end position="107"/>
    </location>
</feature>
<dbReference type="InterPro" id="IPR025635">
    <property type="entry name" value="DUF4293"/>
</dbReference>
<dbReference type="AlphaFoldDB" id="A0A4Q4KHV8"/>
<dbReference type="Pfam" id="PF14126">
    <property type="entry name" value="DUF4293"/>
    <property type="match status" value="1"/>
</dbReference>
<evidence type="ECO:0000256" key="1">
    <source>
        <dbReference type="SAM" id="Phobius"/>
    </source>
</evidence>
<feature type="transmembrane region" description="Helical" evidence="1">
    <location>
        <begin position="119"/>
        <end position="137"/>
    </location>
</feature>
<dbReference type="OrthoDB" id="594989at2"/>
<reference evidence="2 3" key="1">
    <citation type="submission" date="2019-02" db="EMBL/GenBank/DDBJ databases">
        <title>Genome sequence of the sea-ice species Brumimicrobium glaciale.</title>
        <authorList>
            <person name="Bowman J.P."/>
        </authorList>
    </citation>
    <scope>NUCLEOTIDE SEQUENCE [LARGE SCALE GENOMIC DNA]</scope>
    <source>
        <strain evidence="2 3">IC156</strain>
    </source>
</reference>
<dbReference type="RefSeq" id="WP_130094120.1">
    <property type="nucleotide sequence ID" value="NZ_SETE01000005.1"/>
</dbReference>
<organism evidence="2 3">
    <name type="scientific">Brumimicrobium glaciale</name>
    <dbReference type="NCBI Taxonomy" id="200475"/>
    <lineage>
        <taxon>Bacteria</taxon>
        <taxon>Pseudomonadati</taxon>
        <taxon>Bacteroidota</taxon>
        <taxon>Flavobacteriia</taxon>
        <taxon>Flavobacteriales</taxon>
        <taxon>Crocinitomicaceae</taxon>
        <taxon>Brumimicrobium</taxon>
    </lineage>
</organism>
<feature type="transmembrane region" description="Helical" evidence="1">
    <location>
        <begin position="157"/>
        <end position="176"/>
    </location>
</feature>
<proteinExistence type="predicted"/>
<keyword evidence="1" id="KW-1133">Transmembrane helix</keyword>
<accession>A0A4Q4KHV8</accession>
<keyword evidence="3" id="KW-1185">Reference proteome</keyword>
<protein>
    <submittedName>
        <fullName evidence="2">DUF4293 family protein</fullName>
    </submittedName>
</protein>
<keyword evidence="1" id="KW-0812">Transmembrane</keyword>
<gene>
    <name evidence="2" type="ORF">ERX46_12010</name>
</gene>
<evidence type="ECO:0000313" key="2">
    <source>
        <dbReference type="EMBL" id="RYM32782.1"/>
    </source>
</evidence>
<evidence type="ECO:0000313" key="3">
    <source>
        <dbReference type="Proteomes" id="UP000293952"/>
    </source>
</evidence>
<keyword evidence="1" id="KW-0472">Membrane</keyword>
<dbReference type="EMBL" id="SETE01000005">
    <property type="protein sequence ID" value="RYM32782.1"/>
    <property type="molecule type" value="Genomic_DNA"/>
</dbReference>
<name>A0A4Q4KHV8_9FLAO</name>
<comment type="caution">
    <text evidence="2">The sequence shown here is derived from an EMBL/GenBank/DDBJ whole genome shotgun (WGS) entry which is preliminary data.</text>
</comment>
<dbReference type="Proteomes" id="UP000293952">
    <property type="component" value="Unassembled WGS sequence"/>
</dbReference>